<dbReference type="GO" id="GO:0019185">
    <property type="term" value="C:snRNA-activating protein complex"/>
    <property type="evidence" value="ECO:0007669"/>
    <property type="project" value="TreeGrafter"/>
</dbReference>
<keyword evidence="5" id="KW-0539">Nucleus</keyword>
<evidence type="ECO:0000256" key="5">
    <source>
        <dbReference type="ARBA" id="ARBA00023242"/>
    </source>
</evidence>
<dbReference type="AlphaFoldDB" id="A0A6J2Y419"/>
<feature type="domain" description="Myb-like" evidence="7">
    <location>
        <begin position="337"/>
        <end position="387"/>
    </location>
</feature>
<evidence type="ECO:0000259" key="7">
    <source>
        <dbReference type="PROSITE" id="PS50090"/>
    </source>
</evidence>
<dbReference type="Proteomes" id="UP000504635">
    <property type="component" value="Unplaced"/>
</dbReference>
<keyword evidence="3" id="KW-0238">DNA-binding</keyword>
<dbReference type="GO" id="GO:0001006">
    <property type="term" value="F:RNA polymerase III type 3 promoter sequence-specific DNA binding"/>
    <property type="evidence" value="ECO:0007669"/>
    <property type="project" value="TreeGrafter"/>
</dbReference>
<dbReference type="InterPro" id="IPR009057">
    <property type="entry name" value="Homeodomain-like_sf"/>
</dbReference>
<feature type="domain" description="HTH myb-type" evidence="8">
    <location>
        <begin position="337"/>
        <end position="391"/>
    </location>
</feature>
<dbReference type="GO" id="GO:0042796">
    <property type="term" value="P:snRNA transcription by RNA polymerase III"/>
    <property type="evidence" value="ECO:0007669"/>
    <property type="project" value="TreeGrafter"/>
</dbReference>
<dbReference type="InterPro" id="IPR001005">
    <property type="entry name" value="SANT/Myb"/>
</dbReference>
<dbReference type="SUPFAM" id="SSF46689">
    <property type="entry name" value="Homeodomain-like"/>
    <property type="match status" value="3"/>
</dbReference>
<reference evidence="10" key="1">
    <citation type="submission" date="2025-08" db="UniProtKB">
        <authorList>
            <consortium name="RefSeq"/>
        </authorList>
    </citation>
    <scope>IDENTIFICATION</scope>
    <source>
        <tissue evidence="10">Gonads</tissue>
    </source>
</reference>
<gene>
    <name evidence="10" type="primary">LOC115883516</name>
</gene>
<feature type="domain" description="Myb-like" evidence="7">
    <location>
        <begin position="441"/>
        <end position="480"/>
    </location>
</feature>
<dbReference type="GO" id="GO:0042795">
    <property type="term" value="P:snRNA transcription by RNA polymerase II"/>
    <property type="evidence" value="ECO:0007669"/>
    <property type="project" value="TreeGrafter"/>
</dbReference>
<evidence type="ECO:0000259" key="8">
    <source>
        <dbReference type="PROSITE" id="PS51294"/>
    </source>
</evidence>
<dbReference type="GO" id="GO:0005634">
    <property type="term" value="C:nucleus"/>
    <property type="evidence" value="ECO:0007669"/>
    <property type="project" value="UniProtKB-SubCell"/>
</dbReference>
<name>A0A6J2Y419_SITOR</name>
<keyword evidence="4" id="KW-0804">Transcription</keyword>
<dbReference type="PANTHER" id="PTHR46621:SF1">
    <property type="entry name" value="SNRNA-ACTIVATING PROTEIN COMPLEX SUBUNIT 4"/>
    <property type="match status" value="1"/>
</dbReference>
<dbReference type="OrthoDB" id="2143914at2759"/>
<dbReference type="CTD" id="40949"/>
<feature type="domain" description="HTH myb-type" evidence="8">
    <location>
        <begin position="441"/>
        <end position="480"/>
    </location>
</feature>
<dbReference type="Pfam" id="PF13921">
    <property type="entry name" value="Myb_DNA-bind_6"/>
    <property type="match status" value="2"/>
</dbReference>
<dbReference type="Gene3D" id="1.10.10.60">
    <property type="entry name" value="Homeodomain-like"/>
    <property type="match status" value="3"/>
</dbReference>
<comment type="subcellular location">
    <subcellularLocation>
        <location evidence="1">Nucleus</location>
    </subcellularLocation>
</comment>
<dbReference type="KEGG" id="soy:115883516"/>
<organism evidence="9 10">
    <name type="scientific">Sitophilus oryzae</name>
    <name type="common">Rice weevil</name>
    <name type="synonym">Curculio oryzae</name>
    <dbReference type="NCBI Taxonomy" id="7048"/>
    <lineage>
        <taxon>Eukaryota</taxon>
        <taxon>Metazoa</taxon>
        <taxon>Ecdysozoa</taxon>
        <taxon>Arthropoda</taxon>
        <taxon>Hexapoda</taxon>
        <taxon>Insecta</taxon>
        <taxon>Pterygota</taxon>
        <taxon>Neoptera</taxon>
        <taxon>Endopterygota</taxon>
        <taxon>Coleoptera</taxon>
        <taxon>Polyphaga</taxon>
        <taxon>Cucujiformia</taxon>
        <taxon>Curculionidae</taxon>
        <taxon>Dryophthorinae</taxon>
        <taxon>Sitophilus</taxon>
    </lineage>
</organism>
<evidence type="ECO:0000256" key="2">
    <source>
        <dbReference type="ARBA" id="ARBA00023015"/>
    </source>
</evidence>
<evidence type="ECO:0000256" key="1">
    <source>
        <dbReference type="ARBA" id="ARBA00004123"/>
    </source>
</evidence>
<feature type="compositionally biased region" description="Acidic residues" evidence="6">
    <location>
        <begin position="22"/>
        <end position="47"/>
    </location>
</feature>
<sequence length="480" mass="57190">MDEVQELREIDRLIIEQKLEPEDPDDLEYTEFIDDGDNESDESDEDYEIPDYQKSDISKFGTYKPVSILSENEKKLIDMCKDQDLKEMLLLNRQKNFQLIQLFKNIKDQLIECQESITEKEKLVKELKCAKRVSNKIWRIGRPYFKTVDNYYCPRNQDVVLKDKRGEILYYDMTTSHKWFKYEIKRLNAGVAFHYKMRRLDELHQTIQEKEKIMISSGQAIDSKEISELKNMIQIISNDNEVVYPPLNYNDAFEWSRIATNFLNDKFTPEDCEIFWNIYLHPNANKDLWTKEENDKLSSLVDKYKSQNWDLIAQELGNNRTAFIALMHYFRNIVIPKGGRFTPAEDKLLLDLVNVFRQGNYTPWHRVAYHFGGRTKCQLFNRYRYFLSCQEGILRGKFTIAEDILMMVLVDRFGRRFSEWKTYFPNRSHVQIKARYTSNVDKALKKGSFTLDEDKKILKHVEEYGTNKWALLVKMFIYSG</sequence>
<dbReference type="SMART" id="SM00717">
    <property type="entry name" value="SANT"/>
    <property type="match status" value="5"/>
</dbReference>
<evidence type="ECO:0000313" key="10">
    <source>
        <dbReference type="RefSeq" id="XP_030757745.1"/>
    </source>
</evidence>
<dbReference type="InParanoid" id="A0A6J2Y419"/>
<dbReference type="GO" id="GO:0000978">
    <property type="term" value="F:RNA polymerase II cis-regulatory region sequence-specific DNA binding"/>
    <property type="evidence" value="ECO:0007669"/>
    <property type="project" value="TreeGrafter"/>
</dbReference>
<dbReference type="InterPro" id="IPR017930">
    <property type="entry name" value="Myb_dom"/>
</dbReference>
<accession>A0A6J2Y419</accession>
<dbReference type="InterPro" id="IPR051575">
    <property type="entry name" value="Myb-like_DNA-bd"/>
</dbReference>
<dbReference type="PANTHER" id="PTHR46621">
    <property type="entry name" value="SNRNA-ACTIVATING PROTEIN COMPLEX SUBUNIT 4"/>
    <property type="match status" value="1"/>
</dbReference>
<evidence type="ECO:0000256" key="4">
    <source>
        <dbReference type="ARBA" id="ARBA00023163"/>
    </source>
</evidence>
<feature type="region of interest" description="Disordered" evidence="6">
    <location>
        <begin position="20"/>
        <end position="47"/>
    </location>
</feature>
<feature type="domain" description="Myb-like" evidence="7">
    <location>
        <begin position="281"/>
        <end position="321"/>
    </location>
</feature>
<feature type="domain" description="HTH myb-type" evidence="8">
    <location>
        <begin position="281"/>
        <end position="322"/>
    </location>
</feature>
<protein>
    <submittedName>
        <fullName evidence="10">snRNA-activating protein complex subunit 4</fullName>
    </submittedName>
</protein>
<dbReference type="PROSITE" id="PS51294">
    <property type="entry name" value="HTH_MYB"/>
    <property type="match status" value="3"/>
</dbReference>
<dbReference type="CDD" id="cd00167">
    <property type="entry name" value="SANT"/>
    <property type="match status" value="2"/>
</dbReference>
<proteinExistence type="predicted"/>
<dbReference type="GeneID" id="115883516"/>
<dbReference type="PROSITE" id="PS50090">
    <property type="entry name" value="MYB_LIKE"/>
    <property type="match status" value="3"/>
</dbReference>
<keyword evidence="2" id="KW-0805">Transcription regulation</keyword>
<dbReference type="RefSeq" id="XP_030757745.1">
    <property type="nucleotide sequence ID" value="XM_030901885.1"/>
</dbReference>
<evidence type="ECO:0000313" key="9">
    <source>
        <dbReference type="Proteomes" id="UP000504635"/>
    </source>
</evidence>
<evidence type="ECO:0000256" key="3">
    <source>
        <dbReference type="ARBA" id="ARBA00023125"/>
    </source>
</evidence>
<evidence type="ECO:0000256" key="6">
    <source>
        <dbReference type="SAM" id="MobiDB-lite"/>
    </source>
</evidence>
<keyword evidence="9" id="KW-1185">Reference proteome</keyword>